<dbReference type="Pfam" id="PF03800">
    <property type="entry name" value="Nuf2"/>
    <property type="match status" value="1"/>
</dbReference>
<evidence type="ECO:0000259" key="13">
    <source>
        <dbReference type="Pfam" id="PF03800"/>
    </source>
</evidence>
<comment type="caution">
    <text evidence="15">The sequence shown here is derived from an EMBL/GenBank/DDBJ whole genome shotgun (WGS) entry which is preliminary data.</text>
</comment>
<name>A0A9W7ZXU1_9FUNG</name>
<accession>A0A9W7ZXU1</accession>
<keyword evidence="11" id="KW-0137">Centromere</keyword>
<dbReference type="EMBL" id="JANBPU010000037">
    <property type="protein sequence ID" value="KAJ1918813.1"/>
    <property type="molecule type" value="Genomic_DNA"/>
</dbReference>
<keyword evidence="4" id="KW-0158">Chromosome</keyword>
<evidence type="ECO:0000313" key="16">
    <source>
        <dbReference type="Proteomes" id="UP001150538"/>
    </source>
</evidence>
<reference evidence="15" key="1">
    <citation type="submission" date="2022-07" db="EMBL/GenBank/DDBJ databases">
        <title>Phylogenomic reconstructions and comparative analyses of Kickxellomycotina fungi.</title>
        <authorList>
            <person name="Reynolds N.K."/>
            <person name="Stajich J.E."/>
            <person name="Barry K."/>
            <person name="Grigoriev I.V."/>
            <person name="Crous P."/>
            <person name="Smith M.E."/>
        </authorList>
    </citation>
    <scope>NUCLEOTIDE SEQUENCE</scope>
    <source>
        <strain evidence="15">NBRC 100468</strain>
    </source>
</reference>
<evidence type="ECO:0000256" key="12">
    <source>
        <dbReference type="SAM" id="Coils"/>
    </source>
</evidence>
<proteinExistence type="inferred from homology"/>
<feature type="domain" description="Nuf2 DHR10-like" evidence="14">
    <location>
        <begin position="258"/>
        <end position="372"/>
    </location>
</feature>
<dbReference type="InterPro" id="IPR038275">
    <property type="entry name" value="Nuf2_N_sf"/>
</dbReference>
<dbReference type="OrthoDB" id="8194677at2759"/>
<keyword evidence="5" id="KW-0132">Cell division</keyword>
<comment type="similarity">
    <text evidence="3">Belongs to the NUF2 family.</text>
</comment>
<dbReference type="InterPro" id="IPR005549">
    <property type="entry name" value="Kinetochore_Nuf2_N"/>
</dbReference>
<evidence type="ECO:0000256" key="7">
    <source>
        <dbReference type="ARBA" id="ARBA00022838"/>
    </source>
</evidence>
<keyword evidence="10" id="KW-0131">Cell cycle</keyword>
<evidence type="ECO:0000256" key="2">
    <source>
        <dbReference type="ARBA" id="ARBA00004629"/>
    </source>
</evidence>
<dbReference type="Gene3D" id="1.10.418.60">
    <property type="entry name" value="Ncd80 complex, Nuf2 subunit"/>
    <property type="match status" value="1"/>
</dbReference>
<dbReference type="GO" id="GO:0051383">
    <property type="term" value="P:kinetochore organization"/>
    <property type="evidence" value="ECO:0007669"/>
    <property type="project" value="TreeGrafter"/>
</dbReference>
<sequence length="448" mass="52353">MSGAGGGFCPVLKPSDILEVMQQLEIPITEDDFTKPQPQRVQQWYEAFLFILKGVSLDQLGSNTEVEMVDITDYPECHEDDIFIISFYMQMSKLMRDVGMNDFSLRDMLKPERNRVIRILSSICNFAMFRDDRMPILEKHTLKWEQALQRSEQLQSKIQEIKEKIDDVKLQRESEESDVIRTQEENAELRSELEGLISNQKMLMEQLDDLKEEKERLEGKLATSTEESDKLKLEITRLKARVVHSPEKIQQAIVDLNAQITSAREQLLDNEKRSRKLTSKIGMLEALYQEIQASIRSMQECKDVVEQQEEEMQKLLQNRETIGQLESDINGHKVTKEQLEYTNSNADIRMTRLENTHEKKRAANSERLKKLQVDRIQALEQLEATRRKISEKKAYLDNLAQKISAEKRNIQEEIAQTQSQYDVLRRQTFVYQDEIGKLLAIFFDNLTE</sequence>
<evidence type="ECO:0000256" key="1">
    <source>
        <dbReference type="ARBA" id="ARBA00004123"/>
    </source>
</evidence>
<evidence type="ECO:0000313" key="15">
    <source>
        <dbReference type="EMBL" id="KAJ1918813.1"/>
    </source>
</evidence>
<keyword evidence="8 12" id="KW-0175">Coiled coil</keyword>
<feature type="coiled-coil region" evidence="12">
    <location>
        <begin position="144"/>
        <end position="427"/>
    </location>
</feature>
<dbReference type="InterPro" id="IPR041112">
    <property type="entry name" value="Nuf2_DHR10-like"/>
</dbReference>
<dbReference type="Proteomes" id="UP001150538">
    <property type="component" value="Unassembled WGS sequence"/>
</dbReference>
<dbReference type="GO" id="GO:0045132">
    <property type="term" value="P:meiotic chromosome segregation"/>
    <property type="evidence" value="ECO:0007669"/>
    <property type="project" value="TreeGrafter"/>
</dbReference>
<dbReference type="GO" id="GO:0005634">
    <property type="term" value="C:nucleus"/>
    <property type="evidence" value="ECO:0007669"/>
    <property type="project" value="UniProtKB-SubCell"/>
</dbReference>
<dbReference type="AlphaFoldDB" id="A0A9W7ZXU1"/>
<protein>
    <submittedName>
        <fullName evidence="15">Kinetochore-associated Ndc80 complex subunit nuf2</fullName>
    </submittedName>
</protein>
<evidence type="ECO:0000256" key="9">
    <source>
        <dbReference type="ARBA" id="ARBA00023242"/>
    </source>
</evidence>
<evidence type="ECO:0000256" key="4">
    <source>
        <dbReference type="ARBA" id="ARBA00022454"/>
    </source>
</evidence>
<dbReference type="GO" id="GO:0051301">
    <property type="term" value="P:cell division"/>
    <property type="evidence" value="ECO:0007669"/>
    <property type="project" value="UniProtKB-KW"/>
</dbReference>
<dbReference type="Pfam" id="PF18595">
    <property type="entry name" value="Nuf2_DHR10-like"/>
    <property type="match status" value="1"/>
</dbReference>
<evidence type="ECO:0000256" key="10">
    <source>
        <dbReference type="ARBA" id="ARBA00023306"/>
    </source>
</evidence>
<evidence type="ECO:0000256" key="8">
    <source>
        <dbReference type="ARBA" id="ARBA00023054"/>
    </source>
</evidence>
<evidence type="ECO:0000256" key="5">
    <source>
        <dbReference type="ARBA" id="ARBA00022618"/>
    </source>
</evidence>
<keyword evidence="9" id="KW-0539">Nucleus</keyword>
<keyword evidence="6" id="KW-0498">Mitosis</keyword>
<dbReference type="GO" id="GO:0031262">
    <property type="term" value="C:Ndc80 complex"/>
    <property type="evidence" value="ECO:0007669"/>
    <property type="project" value="InterPro"/>
</dbReference>
<evidence type="ECO:0000259" key="14">
    <source>
        <dbReference type="Pfam" id="PF18595"/>
    </source>
</evidence>
<gene>
    <name evidence="15" type="primary">NUF2</name>
    <name evidence="15" type="ORF">H4219_002352</name>
</gene>
<dbReference type="PANTHER" id="PTHR21650:SF2">
    <property type="entry name" value="KINETOCHORE PROTEIN NUF2"/>
    <property type="match status" value="1"/>
</dbReference>
<dbReference type="PANTHER" id="PTHR21650">
    <property type="entry name" value="MEMBRALIN/KINETOCHORE PROTEIN NUF2"/>
    <property type="match status" value="1"/>
</dbReference>
<comment type="subcellular location">
    <subcellularLocation>
        <location evidence="2">Chromosome</location>
        <location evidence="2">Centromere</location>
        <location evidence="2">Kinetochore</location>
    </subcellularLocation>
    <subcellularLocation>
        <location evidence="1">Nucleus</location>
    </subcellularLocation>
</comment>
<evidence type="ECO:0000256" key="3">
    <source>
        <dbReference type="ARBA" id="ARBA00005498"/>
    </source>
</evidence>
<organism evidence="15 16">
    <name type="scientific">Mycoemilia scoparia</name>
    <dbReference type="NCBI Taxonomy" id="417184"/>
    <lineage>
        <taxon>Eukaryota</taxon>
        <taxon>Fungi</taxon>
        <taxon>Fungi incertae sedis</taxon>
        <taxon>Zoopagomycota</taxon>
        <taxon>Kickxellomycotina</taxon>
        <taxon>Kickxellomycetes</taxon>
        <taxon>Kickxellales</taxon>
        <taxon>Kickxellaceae</taxon>
        <taxon>Mycoemilia</taxon>
    </lineage>
</organism>
<feature type="domain" description="Kinetochore protein Nuf2 N-terminal" evidence="13">
    <location>
        <begin position="10"/>
        <end position="142"/>
    </location>
</feature>
<evidence type="ECO:0000256" key="6">
    <source>
        <dbReference type="ARBA" id="ARBA00022776"/>
    </source>
</evidence>
<dbReference type="GO" id="GO:0044877">
    <property type="term" value="F:protein-containing complex binding"/>
    <property type="evidence" value="ECO:0007669"/>
    <property type="project" value="TreeGrafter"/>
</dbReference>
<keyword evidence="7" id="KW-0995">Kinetochore</keyword>
<dbReference type="GO" id="GO:0051315">
    <property type="term" value="P:attachment of mitotic spindle microtubules to kinetochore"/>
    <property type="evidence" value="ECO:0007669"/>
    <property type="project" value="TreeGrafter"/>
</dbReference>
<evidence type="ECO:0000256" key="11">
    <source>
        <dbReference type="ARBA" id="ARBA00023328"/>
    </source>
</evidence>
<keyword evidence="16" id="KW-1185">Reference proteome</keyword>
<dbReference type="GO" id="GO:0007052">
    <property type="term" value="P:mitotic spindle organization"/>
    <property type="evidence" value="ECO:0007669"/>
    <property type="project" value="TreeGrafter"/>
</dbReference>